<dbReference type="GO" id="GO:0000978">
    <property type="term" value="F:RNA polymerase II cis-regulatory region sequence-specific DNA binding"/>
    <property type="evidence" value="ECO:0007669"/>
    <property type="project" value="TreeGrafter"/>
</dbReference>
<dbReference type="SUPFAM" id="SSF46689">
    <property type="entry name" value="Homeodomain-like"/>
    <property type="match status" value="1"/>
</dbReference>
<dbReference type="InterPro" id="IPR017930">
    <property type="entry name" value="Myb_dom"/>
</dbReference>
<dbReference type="GO" id="GO:0000981">
    <property type="term" value="F:DNA-binding transcription factor activity, RNA polymerase II-specific"/>
    <property type="evidence" value="ECO:0007669"/>
    <property type="project" value="TreeGrafter"/>
</dbReference>
<dbReference type="PROSITE" id="PS50090">
    <property type="entry name" value="MYB_LIKE"/>
    <property type="match status" value="2"/>
</dbReference>
<evidence type="ECO:0000313" key="3">
    <source>
        <dbReference type="EMBL" id="OMJ92045.1"/>
    </source>
</evidence>
<evidence type="ECO:0000259" key="1">
    <source>
        <dbReference type="PROSITE" id="PS50090"/>
    </source>
</evidence>
<dbReference type="PANTHER" id="PTHR45614">
    <property type="entry name" value="MYB PROTEIN-RELATED"/>
    <property type="match status" value="1"/>
</dbReference>
<feature type="domain" description="HTH myb-type" evidence="2">
    <location>
        <begin position="60"/>
        <end position="114"/>
    </location>
</feature>
<dbReference type="OrthoDB" id="2143914at2759"/>
<dbReference type="AlphaFoldDB" id="A0A1R2CST6"/>
<proteinExistence type="predicted"/>
<dbReference type="EMBL" id="MPUH01000069">
    <property type="protein sequence ID" value="OMJ92045.1"/>
    <property type="molecule type" value="Genomic_DNA"/>
</dbReference>
<dbReference type="SMART" id="SM00717">
    <property type="entry name" value="SANT"/>
    <property type="match status" value="2"/>
</dbReference>
<dbReference type="CDD" id="cd00167">
    <property type="entry name" value="SANT"/>
    <property type="match status" value="2"/>
</dbReference>
<gene>
    <name evidence="3" type="ORF">SteCoe_5247</name>
</gene>
<dbReference type="InterPro" id="IPR001005">
    <property type="entry name" value="SANT/Myb"/>
</dbReference>
<comment type="caution">
    <text evidence="3">The sequence shown here is derived from an EMBL/GenBank/DDBJ whole genome shotgun (WGS) entry which is preliminary data.</text>
</comment>
<keyword evidence="4" id="KW-1185">Reference proteome</keyword>
<feature type="domain" description="Myb-like" evidence="1">
    <location>
        <begin position="3"/>
        <end position="59"/>
    </location>
</feature>
<dbReference type="PROSITE" id="PS51294">
    <property type="entry name" value="HTH_MYB"/>
    <property type="match status" value="1"/>
</dbReference>
<evidence type="ECO:0000259" key="2">
    <source>
        <dbReference type="PROSITE" id="PS51294"/>
    </source>
</evidence>
<evidence type="ECO:0000313" key="4">
    <source>
        <dbReference type="Proteomes" id="UP000187209"/>
    </source>
</evidence>
<dbReference type="InterPro" id="IPR009057">
    <property type="entry name" value="Homeodomain-like_sf"/>
</dbReference>
<sequence>MAQTIRKQKLWTIEQDELLKHILENQNFQSWTQISKAFFEFSGVMRSSKQCRDRWNNNLRSEKNGNPWQEDELKILFDSQRIHGNQWSLIAREIKGRSENQIKNFFYSTIRRNIRKFNKGKLDSERIRFKSLSILDNEEIRNILTTKKSVSKNYFLSTFLSEQAVKIIQSQFIQTNENETLQYNSNFLMPPEMKFTSEDFYISDDSGSSSNPTFEDDKLLDDDPYTMLEFSDILDNPFH</sequence>
<protein>
    <recommendedName>
        <fullName evidence="5">Myb-like DNA-binding domain containing protein</fullName>
    </recommendedName>
</protein>
<dbReference type="PANTHER" id="PTHR45614:SF274">
    <property type="entry name" value="MYB-LIKE DNA-BINDING PROTEIN"/>
    <property type="match status" value="1"/>
</dbReference>
<dbReference type="Gene3D" id="1.10.10.60">
    <property type="entry name" value="Homeodomain-like"/>
    <property type="match status" value="2"/>
</dbReference>
<dbReference type="Pfam" id="PF13921">
    <property type="entry name" value="Myb_DNA-bind_6"/>
    <property type="match status" value="1"/>
</dbReference>
<dbReference type="InterPro" id="IPR050560">
    <property type="entry name" value="MYB_TF"/>
</dbReference>
<organism evidence="3 4">
    <name type="scientific">Stentor coeruleus</name>
    <dbReference type="NCBI Taxonomy" id="5963"/>
    <lineage>
        <taxon>Eukaryota</taxon>
        <taxon>Sar</taxon>
        <taxon>Alveolata</taxon>
        <taxon>Ciliophora</taxon>
        <taxon>Postciliodesmatophora</taxon>
        <taxon>Heterotrichea</taxon>
        <taxon>Heterotrichida</taxon>
        <taxon>Stentoridae</taxon>
        <taxon>Stentor</taxon>
    </lineage>
</organism>
<reference evidence="3 4" key="1">
    <citation type="submission" date="2016-11" db="EMBL/GenBank/DDBJ databases">
        <title>The macronuclear genome of Stentor coeruleus: a giant cell with tiny introns.</title>
        <authorList>
            <person name="Slabodnick M."/>
            <person name="Ruby J.G."/>
            <person name="Reiff S.B."/>
            <person name="Swart E.C."/>
            <person name="Gosai S."/>
            <person name="Prabakaran S."/>
            <person name="Witkowska E."/>
            <person name="Larue G.E."/>
            <person name="Fisher S."/>
            <person name="Freeman R.M."/>
            <person name="Gunawardena J."/>
            <person name="Chu W."/>
            <person name="Stover N.A."/>
            <person name="Gregory B.D."/>
            <person name="Nowacki M."/>
            <person name="Derisi J."/>
            <person name="Roy S.W."/>
            <person name="Marshall W.F."/>
            <person name="Sood P."/>
        </authorList>
    </citation>
    <scope>NUCLEOTIDE SEQUENCE [LARGE SCALE GENOMIC DNA]</scope>
    <source>
        <strain evidence="3">WM001</strain>
    </source>
</reference>
<dbReference type="GO" id="GO:0005634">
    <property type="term" value="C:nucleus"/>
    <property type="evidence" value="ECO:0007669"/>
    <property type="project" value="TreeGrafter"/>
</dbReference>
<accession>A0A1R2CST6</accession>
<name>A0A1R2CST6_9CILI</name>
<feature type="domain" description="Myb-like" evidence="1">
    <location>
        <begin position="60"/>
        <end position="110"/>
    </location>
</feature>
<dbReference type="Proteomes" id="UP000187209">
    <property type="component" value="Unassembled WGS sequence"/>
</dbReference>
<evidence type="ECO:0008006" key="5">
    <source>
        <dbReference type="Google" id="ProtNLM"/>
    </source>
</evidence>